<dbReference type="OrthoDB" id="286301at2759"/>
<dbReference type="PANTHER" id="PTHR24038">
    <property type="entry name" value="STABILIN"/>
    <property type="match status" value="1"/>
</dbReference>
<feature type="domain" description="FAS1" evidence="11">
    <location>
        <begin position="236"/>
        <end position="380"/>
    </location>
</feature>
<dbReference type="SUPFAM" id="SSF57184">
    <property type="entry name" value="Growth factor receptor domain"/>
    <property type="match status" value="1"/>
</dbReference>
<proteinExistence type="predicted"/>
<keyword evidence="6 8" id="KW-1015">Disulfide bond</keyword>
<dbReference type="InterPro" id="IPR036378">
    <property type="entry name" value="FAS1_dom_sf"/>
</dbReference>
<feature type="domain" description="EGF-like" evidence="10">
    <location>
        <begin position="149"/>
        <end position="193"/>
    </location>
</feature>
<dbReference type="InterPro" id="IPR000782">
    <property type="entry name" value="FAS1_domain"/>
</dbReference>
<feature type="domain" description="EGF-like" evidence="10">
    <location>
        <begin position="744"/>
        <end position="786"/>
    </location>
</feature>
<feature type="domain" description="FAS1" evidence="11">
    <location>
        <begin position="870"/>
        <end position="1013"/>
    </location>
</feature>
<feature type="domain" description="EGF-like" evidence="10">
    <location>
        <begin position="194"/>
        <end position="233"/>
    </location>
</feature>
<dbReference type="InterPro" id="IPR024731">
    <property type="entry name" value="NELL2-like_EGF"/>
</dbReference>
<evidence type="ECO:0000313" key="12">
    <source>
        <dbReference type="EMBL" id="OWF51672.1"/>
    </source>
</evidence>
<evidence type="ECO:0000256" key="4">
    <source>
        <dbReference type="ARBA" id="ARBA00022989"/>
    </source>
</evidence>
<dbReference type="PROSITE" id="PS00022">
    <property type="entry name" value="EGF_1"/>
    <property type="match status" value="4"/>
</dbReference>
<feature type="disulfide bond" evidence="8">
    <location>
        <begin position="797"/>
        <end position="814"/>
    </location>
</feature>
<dbReference type="Pfam" id="PF24887">
    <property type="entry name" value="EGF_STAB1-2"/>
    <property type="match status" value="1"/>
</dbReference>
<keyword evidence="3 9" id="KW-0812">Transmembrane</keyword>
<feature type="transmembrane region" description="Helical" evidence="9">
    <location>
        <begin position="1373"/>
        <end position="1396"/>
    </location>
</feature>
<feature type="domain" description="EGF-like" evidence="10">
    <location>
        <begin position="610"/>
        <end position="644"/>
    </location>
</feature>
<dbReference type="Pfam" id="PF02469">
    <property type="entry name" value="Fasciclin"/>
    <property type="match status" value="4"/>
</dbReference>
<dbReference type="PROSITE" id="PS01186">
    <property type="entry name" value="EGF_2"/>
    <property type="match status" value="7"/>
</dbReference>
<evidence type="ECO:0000256" key="7">
    <source>
        <dbReference type="ARBA" id="ARBA00023180"/>
    </source>
</evidence>
<dbReference type="PROSITE" id="PS50026">
    <property type="entry name" value="EGF_3"/>
    <property type="match status" value="8"/>
</dbReference>
<dbReference type="PANTHER" id="PTHR24038:SF11">
    <property type="entry name" value="INTEGRIN BETA-LIKE PROTEIN E"/>
    <property type="match status" value="1"/>
</dbReference>
<feature type="domain" description="FAS1" evidence="11">
    <location>
        <begin position="391"/>
        <end position="524"/>
    </location>
</feature>
<dbReference type="SMART" id="SM00554">
    <property type="entry name" value="FAS1"/>
    <property type="match status" value="4"/>
</dbReference>
<dbReference type="FunFam" id="2.10.25.10:FF:000040">
    <property type="entry name" value="Stabilin 2"/>
    <property type="match status" value="2"/>
</dbReference>
<evidence type="ECO:0000259" key="11">
    <source>
        <dbReference type="PROSITE" id="PS50213"/>
    </source>
</evidence>
<dbReference type="Gene3D" id="2.10.25.10">
    <property type="entry name" value="Laminin"/>
    <property type="match status" value="6"/>
</dbReference>
<comment type="caution">
    <text evidence="8">Lacks conserved residue(s) required for the propagation of feature annotation.</text>
</comment>
<keyword evidence="13" id="KW-1185">Reference proteome</keyword>
<feature type="domain" description="EGF-like" evidence="10">
    <location>
        <begin position="787"/>
        <end position="828"/>
    </location>
</feature>
<evidence type="ECO:0000256" key="5">
    <source>
        <dbReference type="ARBA" id="ARBA00023136"/>
    </source>
</evidence>
<dbReference type="Gene3D" id="2.30.180.10">
    <property type="entry name" value="FAS1 domain"/>
    <property type="match status" value="4"/>
</dbReference>
<feature type="domain" description="EGF-like" evidence="10">
    <location>
        <begin position="27"/>
        <end position="65"/>
    </location>
</feature>
<comment type="subcellular location">
    <subcellularLocation>
        <location evidence="1">Membrane</location>
        <topology evidence="1">Single-pass membrane protein</topology>
    </subcellularLocation>
</comment>
<reference evidence="12 13" key="1">
    <citation type="journal article" date="2017" name="Nat. Ecol. Evol.">
        <title>Scallop genome provides insights into evolution of bilaterian karyotype and development.</title>
        <authorList>
            <person name="Wang S."/>
            <person name="Zhang J."/>
            <person name="Jiao W."/>
            <person name="Li J."/>
            <person name="Xun X."/>
            <person name="Sun Y."/>
            <person name="Guo X."/>
            <person name="Huan P."/>
            <person name="Dong B."/>
            <person name="Zhang L."/>
            <person name="Hu X."/>
            <person name="Sun X."/>
            <person name="Wang J."/>
            <person name="Zhao C."/>
            <person name="Wang Y."/>
            <person name="Wang D."/>
            <person name="Huang X."/>
            <person name="Wang R."/>
            <person name="Lv J."/>
            <person name="Li Y."/>
            <person name="Zhang Z."/>
            <person name="Liu B."/>
            <person name="Lu W."/>
            <person name="Hui Y."/>
            <person name="Liang J."/>
            <person name="Zhou Z."/>
            <person name="Hou R."/>
            <person name="Li X."/>
            <person name="Liu Y."/>
            <person name="Li H."/>
            <person name="Ning X."/>
            <person name="Lin Y."/>
            <person name="Zhao L."/>
            <person name="Xing Q."/>
            <person name="Dou J."/>
            <person name="Li Y."/>
            <person name="Mao J."/>
            <person name="Guo H."/>
            <person name="Dou H."/>
            <person name="Li T."/>
            <person name="Mu C."/>
            <person name="Jiang W."/>
            <person name="Fu Q."/>
            <person name="Fu X."/>
            <person name="Miao Y."/>
            <person name="Liu J."/>
            <person name="Yu Q."/>
            <person name="Li R."/>
            <person name="Liao H."/>
            <person name="Li X."/>
            <person name="Kong Y."/>
            <person name="Jiang Z."/>
            <person name="Chourrout D."/>
            <person name="Li R."/>
            <person name="Bao Z."/>
        </authorList>
    </citation>
    <scope>NUCLEOTIDE SEQUENCE [LARGE SCALE GENOMIC DNA]</scope>
    <source>
        <strain evidence="12 13">PY_sf001</strain>
    </source>
</reference>
<dbReference type="STRING" id="6573.A0A210QSI3"/>
<evidence type="ECO:0000256" key="2">
    <source>
        <dbReference type="ARBA" id="ARBA00022536"/>
    </source>
</evidence>
<feature type="domain" description="FAS1" evidence="11">
    <location>
        <begin position="1022"/>
        <end position="1146"/>
    </location>
</feature>
<dbReference type="InterPro" id="IPR000742">
    <property type="entry name" value="EGF"/>
</dbReference>
<feature type="domain" description="EGF-like" evidence="10">
    <location>
        <begin position="1224"/>
        <end position="1264"/>
    </location>
</feature>
<dbReference type="Proteomes" id="UP000242188">
    <property type="component" value="Unassembled WGS sequence"/>
</dbReference>
<evidence type="ECO:0000256" key="3">
    <source>
        <dbReference type="ARBA" id="ARBA00022692"/>
    </source>
</evidence>
<keyword evidence="7" id="KW-0325">Glycoprotein</keyword>
<dbReference type="GO" id="GO:0016020">
    <property type="term" value="C:membrane"/>
    <property type="evidence" value="ECO:0007669"/>
    <property type="project" value="UniProtKB-SubCell"/>
</dbReference>
<organism evidence="12 13">
    <name type="scientific">Mizuhopecten yessoensis</name>
    <name type="common">Japanese scallop</name>
    <name type="synonym">Patinopecten yessoensis</name>
    <dbReference type="NCBI Taxonomy" id="6573"/>
    <lineage>
        <taxon>Eukaryota</taxon>
        <taxon>Metazoa</taxon>
        <taxon>Spiralia</taxon>
        <taxon>Lophotrochozoa</taxon>
        <taxon>Mollusca</taxon>
        <taxon>Bivalvia</taxon>
        <taxon>Autobranchia</taxon>
        <taxon>Pteriomorphia</taxon>
        <taxon>Pectinida</taxon>
        <taxon>Pectinoidea</taxon>
        <taxon>Pectinidae</taxon>
        <taxon>Mizuhopecten</taxon>
    </lineage>
</organism>
<name>A0A210QSI3_MIZYE</name>
<keyword evidence="4 9" id="KW-1133">Transmembrane helix</keyword>
<evidence type="ECO:0000313" key="13">
    <source>
        <dbReference type="Proteomes" id="UP000242188"/>
    </source>
</evidence>
<dbReference type="PROSITE" id="PS50213">
    <property type="entry name" value="FAS1"/>
    <property type="match status" value="4"/>
</dbReference>
<evidence type="ECO:0000259" key="10">
    <source>
        <dbReference type="PROSITE" id="PS50026"/>
    </source>
</evidence>
<dbReference type="InterPro" id="IPR009030">
    <property type="entry name" value="Growth_fac_rcpt_cys_sf"/>
</dbReference>
<gene>
    <name evidence="12" type="ORF">KP79_PYT11735</name>
</gene>
<evidence type="ECO:0000256" key="8">
    <source>
        <dbReference type="PROSITE-ProRule" id="PRU00076"/>
    </source>
</evidence>
<dbReference type="SUPFAM" id="SSF82153">
    <property type="entry name" value="FAS1 domain"/>
    <property type="match status" value="4"/>
</dbReference>
<feature type="domain" description="EGF-like" evidence="10">
    <location>
        <begin position="108"/>
        <end position="148"/>
    </location>
</feature>
<evidence type="ECO:0000256" key="6">
    <source>
        <dbReference type="ARBA" id="ARBA00023157"/>
    </source>
</evidence>
<dbReference type="InterPro" id="IPR056806">
    <property type="entry name" value="EGF_STAB1-2"/>
</dbReference>
<feature type="disulfide bond" evidence="8">
    <location>
        <begin position="1254"/>
        <end position="1263"/>
    </location>
</feature>
<feature type="disulfide bond" evidence="8">
    <location>
        <begin position="160"/>
        <end position="177"/>
    </location>
</feature>
<evidence type="ECO:0000256" key="1">
    <source>
        <dbReference type="ARBA" id="ARBA00004167"/>
    </source>
</evidence>
<dbReference type="SMART" id="SM00181">
    <property type="entry name" value="EGF"/>
    <property type="match status" value="13"/>
</dbReference>
<comment type="caution">
    <text evidence="12">The sequence shown here is derived from an EMBL/GenBank/DDBJ whole genome shotgun (WGS) entry which is preliminary data.</text>
</comment>
<dbReference type="SUPFAM" id="SSF57196">
    <property type="entry name" value="EGF/Laminin"/>
    <property type="match status" value="1"/>
</dbReference>
<keyword evidence="5 9" id="KW-0472">Membrane</keyword>
<sequence length="1455" mass="160310">MDGTGTCQCHDDFSGYGCERCANETLYGSRCEEVCDCVNGTCDGGWIYGTGSCDCESGYEGPRCDQWIEKCSNLTCDENSRCANVFGYVMCSCNHGYEKTPPNDTCKAINGCLRSPLCHDNATCTSTGPMTYNCTCIGGYQGDGYACDPIDPCQTENGGCVQNSSLCVYTGPGQSECRCRPGYEGYRDGFGCNLIDVCVLNSSHCHEHATCLTTGPQQFKCVCKDGYGGDGIECFANIVDRVRELNAGEPSLMNKLTLATQLLDKVYSSELRNHGPFTLFLPTDSGFRTIQNFLDFLNNTDLARQILRQHIVIGVLTIEDLQNSDVFYTLQGVPAQIMVRLKRLDVQYRYKLHGSAVRALLVKSDIRAANGIIHVVAKMLTNDPMIAGNSKKSIMTLIKEEGRYNRLQMLIAAADMEQEFEADNITVVVCSNNAWDVLPVGTLDYFMSDQGKDQLRIVLRHHIFEGVIEIAELINKQRILSKANTHVSVQITTVGAVMLDEAVRVVQADIPAKNGLYHHLDKLLLPSDIYNFLPHRCNENIHKEVTGPCSSCDNVDESCSDTDVAVRVESCTFRQVDNDMIRNTAGCATVCNRTIVNEGCCEGFHGDECQPCPGGFVNPCNGNGKCTESGTCACYSGFTGNACEQCEIEDRFGENCTQPCTCLRGHCDNGIKGTGICKRGTCSSGARGKNCDKILRKCSRGIVRRKLCHVHAYCFTGSMTNNSDEIGCTCMGGFEGDGHTTCSPINPCKQPSRGGCDPQATCKYLLPGLSNCRCDEGWVGTGKYCHRGTECDTHRDCHEHAVCRLKVPDMKTLCSCKMNFHGNGTHCVPDNMCRWNMGGCDPKADCSPTGPGTNNCTCWDGYIGDGYGCSPTILKFIEETPELSKLAELIQGMPRDDNILLSFTDQYTLFAPSNEAMTILLSRISSGYWENPEHVLAFLLSHMLVGVKNTQELLETVEGYDKVETLFDGFYLHIYNVNDTLFISGNRTSKMMSQILESHETANGYVHIVDRAIETFFNPEEAPDLRTFFSQHPQYSRFGSLLEKKQLMDDLMDMNAYTLFVPNNDLLNKYYNDEIVSRAFLRFYLMSNIRLTESFDDGERLDTVLGSDHQISFHVRGDLVFVNGVLITEPDVLTMGGVVHGINGLLIPTLHRCDIINTTIAYGECQTCGRGALRCPEGYEKATNGQLINRCFYLGRFGRNYGCQRVCEKTEFTKRCCANYYSSNCLECPGGPDFPCNHNGDCYDGIDGNGTCLCYPGYSGNACQLCEVNDTVQACGRSCSFNHGGCSQNADCNDFSGTTTCTCKSGYIGDGSTCDEVCFVDNGGCHHNATCQFLTTTRYLNCTCAEGMDGDGRTCYYQPPEKNPLKSKSQTGMFVGVTVAVLAVMLLISVALFFYLKMKRDSSGFLEVWSKVRRNSDSSCAQLHTNSDDETNVAQPLSPADVNFDNPLYNVSDNF</sequence>
<feature type="disulfide bond" evidence="8">
    <location>
        <begin position="55"/>
        <end position="64"/>
    </location>
</feature>
<feature type="disulfide bond" evidence="8">
    <location>
        <begin position="634"/>
        <end position="643"/>
    </location>
</feature>
<dbReference type="EMBL" id="NEDP02002179">
    <property type="protein sequence ID" value="OWF51672.1"/>
    <property type="molecule type" value="Genomic_DNA"/>
</dbReference>
<dbReference type="Pfam" id="PF12947">
    <property type="entry name" value="EGF_3"/>
    <property type="match status" value="4"/>
</dbReference>
<keyword evidence="2 8" id="KW-0245">EGF-like domain</keyword>
<evidence type="ECO:0000256" key="9">
    <source>
        <dbReference type="SAM" id="Phobius"/>
    </source>
</evidence>
<protein>
    <submittedName>
        <fullName evidence="12">Stabilin-2</fullName>
    </submittedName>
</protein>
<accession>A0A210QSI3</accession>